<evidence type="ECO:0008006" key="3">
    <source>
        <dbReference type="Google" id="ProtNLM"/>
    </source>
</evidence>
<protein>
    <recommendedName>
        <fullName evidence="3">F-box domain-containing protein</fullName>
    </recommendedName>
</protein>
<evidence type="ECO:0000313" key="2">
    <source>
        <dbReference type="Proteomes" id="UP000308730"/>
    </source>
</evidence>
<keyword evidence="2" id="KW-1185">Reference proteome</keyword>
<proteinExistence type="predicted"/>
<dbReference type="Proteomes" id="UP000308730">
    <property type="component" value="Unassembled WGS sequence"/>
</dbReference>
<evidence type="ECO:0000313" key="1">
    <source>
        <dbReference type="EMBL" id="THH19936.1"/>
    </source>
</evidence>
<comment type="caution">
    <text evidence="1">The sequence shown here is derived from an EMBL/GenBank/DDBJ whole genome shotgun (WGS) entry which is preliminary data.</text>
</comment>
<accession>A0A4S4M431</accession>
<dbReference type="AlphaFoldDB" id="A0A4S4M431"/>
<dbReference type="EMBL" id="SGPM01000514">
    <property type="protein sequence ID" value="THH19936.1"/>
    <property type="molecule type" value="Genomic_DNA"/>
</dbReference>
<name>A0A4S4M431_9APHY</name>
<organism evidence="1 2">
    <name type="scientific">Antrodiella citrinella</name>
    <dbReference type="NCBI Taxonomy" id="2447956"/>
    <lineage>
        <taxon>Eukaryota</taxon>
        <taxon>Fungi</taxon>
        <taxon>Dikarya</taxon>
        <taxon>Basidiomycota</taxon>
        <taxon>Agaricomycotina</taxon>
        <taxon>Agaricomycetes</taxon>
        <taxon>Polyporales</taxon>
        <taxon>Steccherinaceae</taxon>
        <taxon>Antrodiella</taxon>
    </lineage>
</organism>
<reference evidence="1 2" key="1">
    <citation type="submission" date="2019-02" db="EMBL/GenBank/DDBJ databases">
        <title>Genome sequencing of the rare red list fungi Antrodiella citrinella (Flaviporus citrinellus).</title>
        <authorList>
            <person name="Buettner E."/>
            <person name="Kellner H."/>
        </authorList>
    </citation>
    <scope>NUCLEOTIDE SEQUENCE [LARGE SCALE GENOMIC DNA]</scope>
    <source>
        <strain evidence="1 2">DSM 108506</strain>
    </source>
</reference>
<gene>
    <name evidence="1" type="ORF">EUX98_g8679</name>
</gene>
<sequence>MASQYTSLVSPKVSKFNEMREMREMVVMLLRGDMRTLNSLALASRLWKADVQKVIFRDITLSFTQRRSAHDFVRALVTSTDRSLHTSFYYNIRTLTLKGSPEPPTRWYGNHEMRQPNLSVNEICTIVGCLTRLVKLRLRYLIVDGPREDLSSPRLTAGEDQQIEVRLNRIRITSSALYTLLKYTKVRELVTFRINVQGPLAELQPDMLAYAHTLTLCRKDMPQRQVAQHHWTCKEDRVAQDYLPSDEDWVTKMYEVASSAALTTLGVSCNLKSGDEWVKLKQWLPIMGANLEELHLNCSETTVGSVQRSTFQEDVFACLILMLPTGVRRERWIEDDRVFDTCDNRMQLRDACRSLRAVTLVLSIDQEGARASPHGGRRVVEDTDTFVMWIFASRLLEAAPPTLDSITISLRSHDQFNFRYVLPMDTTLRMVPWDRWRNTLLRLPLLQELIFVVPATDVDQDFDVYNPSYSRPEREFDWKWMDHLHALLEAKGVARPSRSRK</sequence>